<keyword evidence="1 3" id="KW-0853">WD repeat</keyword>
<feature type="repeat" description="WD" evidence="3">
    <location>
        <begin position="173"/>
        <end position="214"/>
    </location>
</feature>
<dbReference type="CDD" id="cd00200">
    <property type="entry name" value="WD40"/>
    <property type="match status" value="1"/>
</dbReference>
<dbReference type="InterPro" id="IPR036322">
    <property type="entry name" value="WD40_repeat_dom_sf"/>
</dbReference>
<dbReference type="InterPro" id="IPR001680">
    <property type="entry name" value="WD40_rpt"/>
</dbReference>
<dbReference type="EMBL" id="CAMXCT010000280">
    <property type="protein sequence ID" value="CAI3976574.1"/>
    <property type="molecule type" value="Genomic_DNA"/>
</dbReference>
<dbReference type="Gene3D" id="1.20.5.190">
    <property type="match status" value="2"/>
</dbReference>
<dbReference type="SUPFAM" id="SSF50978">
    <property type="entry name" value="WD40 repeat-like"/>
    <property type="match status" value="1"/>
</dbReference>
<evidence type="ECO:0000256" key="1">
    <source>
        <dbReference type="ARBA" id="ARBA00022574"/>
    </source>
</evidence>
<proteinExistence type="predicted"/>
<dbReference type="Gene3D" id="2.130.10.10">
    <property type="entry name" value="YVTN repeat-like/Quinoprotein amine dehydrogenase"/>
    <property type="match status" value="2"/>
</dbReference>
<dbReference type="PANTHER" id="PTHR22847:SF637">
    <property type="entry name" value="WD REPEAT DOMAIN 5B"/>
    <property type="match status" value="1"/>
</dbReference>
<gene>
    <name evidence="4" type="ORF">C1SCF055_LOCUS4783</name>
</gene>
<evidence type="ECO:0000313" key="4">
    <source>
        <dbReference type="EMBL" id="CAI3976574.1"/>
    </source>
</evidence>
<dbReference type="InterPro" id="IPR020472">
    <property type="entry name" value="WD40_PAC1"/>
</dbReference>
<protein>
    <submittedName>
        <fullName evidence="5">Uncharacterized WD repeat-containing protein alr3466</fullName>
    </submittedName>
</protein>
<name>A0A9P1BNI2_9DINO</name>
<feature type="repeat" description="WD" evidence="3">
    <location>
        <begin position="300"/>
        <end position="341"/>
    </location>
</feature>
<dbReference type="Pfam" id="PF00612">
    <property type="entry name" value="IQ"/>
    <property type="match status" value="3"/>
</dbReference>
<evidence type="ECO:0000256" key="3">
    <source>
        <dbReference type="PROSITE-ProRule" id="PRU00221"/>
    </source>
</evidence>
<dbReference type="GO" id="GO:1990234">
    <property type="term" value="C:transferase complex"/>
    <property type="evidence" value="ECO:0007669"/>
    <property type="project" value="UniProtKB-ARBA"/>
</dbReference>
<dbReference type="SMART" id="SM00320">
    <property type="entry name" value="WD40"/>
    <property type="match status" value="7"/>
</dbReference>
<dbReference type="PROSITE" id="PS50294">
    <property type="entry name" value="WD_REPEATS_REGION"/>
    <property type="match status" value="3"/>
</dbReference>
<dbReference type="SMART" id="SM00015">
    <property type="entry name" value="IQ"/>
    <property type="match status" value="5"/>
</dbReference>
<dbReference type="EMBL" id="CAMXCT020000280">
    <property type="protein sequence ID" value="CAL1129949.1"/>
    <property type="molecule type" value="Genomic_DNA"/>
</dbReference>
<reference evidence="5 6" key="2">
    <citation type="submission" date="2024-05" db="EMBL/GenBank/DDBJ databases">
        <authorList>
            <person name="Chen Y."/>
            <person name="Shah S."/>
            <person name="Dougan E. K."/>
            <person name="Thang M."/>
            <person name="Chan C."/>
        </authorList>
    </citation>
    <scope>NUCLEOTIDE SEQUENCE [LARGE SCALE GENOMIC DNA]</scope>
</reference>
<dbReference type="PROSITE" id="PS00678">
    <property type="entry name" value="WD_REPEATS_1"/>
    <property type="match status" value="2"/>
</dbReference>
<keyword evidence="6" id="KW-1185">Reference proteome</keyword>
<feature type="repeat" description="WD" evidence="3">
    <location>
        <begin position="258"/>
        <end position="299"/>
    </location>
</feature>
<dbReference type="InterPro" id="IPR000048">
    <property type="entry name" value="IQ_motif_EF-hand-BS"/>
</dbReference>
<evidence type="ECO:0000313" key="6">
    <source>
        <dbReference type="Proteomes" id="UP001152797"/>
    </source>
</evidence>
<dbReference type="PROSITE" id="PS50096">
    <property type="entry name" value="IQ"/>
    <property type="match status" value="3"/>
</dbReference>
<reference evidence="4" key="1">
    <citation type="submission" date="2022-10" db="EMBL/GenBank/DDBJ databases">
        <authorList>
            <person name="Chen Y."/>
            <person name="Dougan E. K."/>
            <person name="Chan C."/>
            <person name="Rhodes N."/>
            <person name="Thang M."/>
        </authorList>
    </citation>
    <scope>NUCLEOTIDE SEQUENCE</scope>
</reference>
<accession>A0A9P1BNI2</accession>
<evidence type="ECO:0000256" key="2">
    <source>
        <dbReference type="ARBA" id="ARBA00022737"/>
    </source>
</evidence>
<dbReference type="EMBL" id="CAMXCT030000280">
    <property type="protein sequence ID" value="CAL4763886.1"/>
    <property type="molecule type" value="Genomic_DNA"/>
</dbReference>
<keyword evidence="2" id="KW-0677">Repeat</keyword>
<organism evidence="4">
    <name type="scientific">Cladocopium goreaui</name>
    <dbReference type="NCBI Taxonomy" id="2562237"/>
    <lineage>
        <taxon>Eukaryota</taxon>
        <taxon>Sar</taxon>
        <taxon>Alveolata</taxon>
        <taxon>Dinophyceae</taxon>
        <taxon>Suessiales</taxon>
        <taxon>Symbiodiniaceae</taxon>
        <taxon>Cladocopium</taxon>
    </lineage>
</organism>
<dbReference type="InterPro" id="IPR019775">
    <property type="entry name" value="WD40_repeat_CS"/>
</dbReference>
<dbReference type="Pfam" id="PF00400">
    <property type="entry name" value="WD40"/>
    <property type="match status" value="6"/>
</dbReference>
<dbReference type="PANTHER" id="PTHR22847">
    <property type="entry name" value="WD40 REPEAT PROTEIN"/>
    <property type="match status" value="1"/>
</dbReference>
<dbReference type="OrthoDB" id="10267436at2759"/>
<comment type="caution">
    <text evidence="4">The sequence shown here is derived from an EMBL/GenBank/DDBJ whole genome shotgun (WGS) entry which is preliminary data.</text>
</comment>
<dbReference type="PRINTS" id="PR00320">
    <property type="entry name" value="GPROTEINBRPT"/>
</dbReference>
<sequence length="646" mass="72800">MRSWLAKVAVERRRQELEKQRCLDQDAPDRELLHIVGKLTDPEISAEVFVYSYDSMLSLRRAICKALKVPHCSLMFKGYETQMHQTLQEAGLENHSEVQVVPVSEVALASASADGMVFIWDAIGGKCLETLRGHNSSAVHCCSFSTTGRLLGTTSVDCAKVWETSTGQCHCTLEGHKDWVVSIGFDAGENLAITASLDCSARLWDLVSARCVQVFPGGVSPIFWASFDPDGDQMEVATASADGTATIWKHSGEVQQVLQGHEDNVLMVTYSANSKRLLTASQDRTARMWEALSGMCLREFRGHTDTVQSAFFSGDGRLCVTGSMDRTARIWETKTGDCLRTLSGHAGSVLFALFSADAGFVATAARDGCVRTYDSKTGRLQRLLEGFAKSIVKENVPSELERLGQYAVLCLLLSVRYSWTCRGLEKRASAPPKGTLRLHFMPFADASIDLQRLYRGWKGRGVASQRYAAALQVKLEYDSATSIQSFVRARLARRQVDLMRDERMKEMEAAATYLRKMWLGIQTRKQYLRLQEDFRKAEGSIITMQRYIRGCLCRLWLWREAVANEQEVWAAIEIQRHWRGYKGRVHAENAWEQVWRREMAAALLQRNLRGWVVRAKIARQRRQLARASFEAAQRRFLGAQRIQEPG</sequence>
<dbReference type="Proteomes" id="UP001152797">
    <property type="component" value="Unassembled WGS sequence"/>
</dbReference>
<dbReference type="InterPro" id="IPR015943">
    <property type="entry name" value="WD40/YVTN_repeat-like_dom_sf"/>
</dbReference>
<feature type="repeat" description="WD" evidence="3">
    <location>
        <begin position="342"/>
        <end position="383"/>
    </location>
</feature>
<dbReference type="AlphaFoldDB" id="A0A9P1BNI2"/>
<evidence type="ECO:0000313" key="5">
    <source>
        <dbReference type="EMBL" id="CAL4763886.1"/>
    </source>
</evidence>
<dbReference type="PROSITE" id="PS50082">
    <property type="entry name" value="WD_REPEATS_2"/>
    <property type="match status" value="4"/>
</dbReference>